<dbReference type="PANTHER" id="PTHR30086:SF20">
    <property type="entry name" value="ARGININE EXPORTER PROTEIN ARGO-RELATED"/>
    <property type="match status" value="1"/>
</dbReference>
<reference evidence="7 8" key="1">
    <citation type="submission" date="2021-03" db="EMBL/GenBank/DDBJ databases">
        <title>Sneathiella sp. CAU 1612 isolated from Kang Won-do.</title>
        <authorList>
            <person name="Kim W."/>
        </authorList>
    </citation>
    <scope>NUCLEOTIDE SEQUENCE [LARGE SCALE GENOMIC DNA]</scope>
    <source>
        <strain evidence="7 8">CAU 1612</strain>
    </source>
</reference>
<keyword evidence="8" id="KW-1185">Reference proteome</keyword>
<proteinExistence type="predicted"/>
<gene>
    <name evidence="7" type="ORF">J0X12_13245</name>
</gene>
<evidence type="ECO:0000256" key="2">
    <source>
        <dbReference type="ARBA" id="ARBA00022475"/>
    </source>
</evidence>
<dbReference type="EMBL" id="JAFLNC010000004">
    <property type="protein sequence ID" value="MBO0334588.1"/>
    <property type="molecule type" value="Genomic_DNA"/>
</dbReference>
<evidence type="ECO:0000256" key="1">
    <source>
        <dbReference type="ARBA" id="ARBA00004651"/>
    </source>
</evidence>
<evidence type="ECO:0000313" key="8">
    <source>
        <dbReference type="Proteomes" id="UP000664761"/>
    </source>
</evidence>
<feature type="transmembrane region" description="Helical" evidence="6">
    <location>
        <begin position="35"/>
        <end position="62"/>
    </location>
</feature>
<accession>A0ABS3F7Y1</accession>
<dbReference type="Proteomes" id="UP000664761">
    <property type="component" value="Unassembled WGS sequence"/>
</dbReference>
<dbReference type="PANTHER" id="PTHR30086">
    <property type="entry name" value="ARGININE EXPORTER PROTEIN ARGO"/>
    <property type="match status" value="1"/>
</dbReference>
<protein>
    <submittedName>
        <fullName evidence="7">LysE family translocator</fullName>
    </submittedName>
</protein>
<feature type="transmembrane region" description="Helical" evidence="6">
    <location>
        <begin position="145"/>
        <end position="168"/>
    </location>
</feature>
<name>A0ABS3F7Y1_9PROT</name>
<dbReference type="InterPro" id="IPR001123">
    <property type="entry name" value="LeuE-type"/>
</dbReference>
<evidence type="ECO:0000256" key="3">
    <source>
        <dbReference type="ARBA" id="ARBA00022692"/>
    </source>
</evidence>
<comment type="subcellular location">
    <subcellularLocation>
        <location evidence="1">Cell membrane</location>
        <topology evidence="1">Multi-pass membrane protein</topology>
    </subcellularLocation>
</comment>
<evidence type="ECO:0000256" key="4">
    <source>
        <dbReference type="ARBA" id="ARBA00022989"/>
    </source>
</evidence>
<dbReference type="Pfam" id="PF01810">
    <property type="entry name" value="LysE"/>
    <property type="match status" value="1"/>
</dbReference>
<dbReference type="RefSeq" id="WP_207046558.1">
    <property type="nucleotide sequence ID" value="NZ_JAFLNC010000004.1"/>
</dbReference>
<comment type="caution">
    <text evidence="7">The sequence shown here is derived from an EMBL/GenBank/DDBJ whole genome shotgun (WGS) entry which is preliminary data.</text>
</comment>
<keyword evidence="5 6" id="KW-0472">Membrane</keyword>
<feature type="transmembrane region" description="Helical" evidence="6">
    <location>
        <begin position="180"/>
        <end position="199"/>
    </location>
</feature>
<sequence length="202" mass="21542">MDSLFTLAVITLGLVAIPGPNVALTIANSLRYGTLYGLCTVAGTTVGVGIQLLLVVLGIGALLEVAADILTWLKWAGVVYLLWLGYRSWIAPPEDLSAIRAVRAPVMALFTRGLMVAILNPKTLIFNAALLPQFISAEGDYMSQLALVAAVFLTVLTFGDAIWAVFAGALRPLMLRYQNIRNRITAGFLIAAGIGLALAERK</sequence>
<evidence type="ECO:0000313" key="7">
    <source>
        <dbReference type="EMBL" id="MBO0334588.1"/>
    </source>
</evidence>
<keyword evidence="4 6" id="KW-1133">Transmembrane helix</keyword>
<keyword evidence="2" id="KW-1003">Cell membrane</keyword>
<feature type="transmembrane region" description="Helical" evidence="6">
    <location>
        <begin position="106"/>
        <end position="125"/>
    </location>
</feature>
<feature type="transmembrane region" description="Helical" evidence="6">
    <location>
        <begin position="69"/>
        <end position="86"/>
    </location>
</feature>
<keyword evidence="3 6" id="KW-0812">Transmembrane</keyword>
<organism evidence="7 8">
    <name type="scientific">Sneathiella sedimenti</name>
    <dbReference type="NCBI Taxonomy" id="2816034"/>
    <lineage>
        <taxon>Bacteria</taxon>
        <taxon>Pseudomonadati</taxon>
        <taxon>Pseudomonadota</taxon>
        <taxon>Alphaproteobacteria</taxon>
        <taxon>Sneathiellales</taxon>
        <taxon>Sneathiellaceae</taxon>
        <taxon>Sneathiella</taxon>
    </lineage>
</organism>
<evidence type="ECO:0000256" key="5">
    <source>
        <dbReference type="ARBA" id="ARBA00023136"/>
    </source>
</evidence>
<dbReference type="PIRSF" id="PIRSF006324">
    <property type="entry name" value="LeuE"/>
    <property type="match status" value="1"/>
</dbReference>
<evidence type="ECO:0000256" key="6">
    <source>
        <dbReference type="SAM" id="Phobius"/>
    </source>
</evidence>